<name>A0A3M7M2L6_9PLEO</name>
<gene>
    <name evidence="2" type="ORF">GMOD_00002538</name>
</gene>
<accession>A0A3M7M2L6</accession>
<keyword evidence="3" id="KW-1185">Reference proteome</keyword>
<feature type="transmembrane region" description="Helical" evidence="1">
    <location>
        <begin position="70"/>
        <end position="98"/>
    </location>
</feature>
<evidence type="ECO:0000256" key="1">
    <source>
        <dbReference type="SAM" id="Phobius"/>
    </source>
</evidence>
<dbReference type="EMBL" id="KE747817">
    <property type="protein sequence ID" value="RMZ68723.1"/>
    <property type="molecule type" value="Genomic_DNA"/>
</dbReference>
<protein>
    <submittedName>
        <fullName evidence="2">Uncharacterized protein</fullName>
    </submittedName>
</protein>
<sequence>MVVVSKTVIRVLRSGSSAAPYLPANHSSLRSHCHRFAGVTGSERLHLSIPSRLKCAYARCTARTAHACNLGVVIVVGWFLVPVISHSIHLSALFSYFLPQSKTCRKFQPDLVAAVIWTVEWQDEKMDDEMPFVSLSKNVGTGSNPLRANDSLRPASPTLRCLPDRRSAVNYRYETCDRQITPHAMCLREPT</sequence>
<reference evidence="2 3" key="1">
    <citation type="journal article" date="2014" name="PLoS ONE">
        <title>De novo Genome Assembly of the Fungal Plant Pathogen Pyrenophora semeniperda.</title>
        <authorList>
            <person name="Soliai M.M."/>
            <person name="Meyer S.E."/>
            <person name="Udall J.A."/>
            <person name="Elzinga D.E."/>
            <person name="Hermansen R.A."/>
            <person name="Bodily P.M."/>
            <person name="Hart A.A."/>
            <person name="Coleman C.E."/>
        </authorList>
    </citation>
    <scope>NUCLEOTIDE SEQUENCE [LARGE SCALE GENOMIC DNA]</scope>
    <source>
        <strain evidence="2 3">CCB06</strain>
        <tissue evidence="2">Mycelium</tissue>
    </source>
</reference>
<evidence type="ECO:0000313" key="2">
    <source>
        <dbReference type="EMBL" id="RMZ68723.1"/>
    </source>
</evidence>
<dbReference type="AlphaFoldDB" id="A0A3M7M2L6"/>
<keyword evidence="1" id="KW-0812">Transmembrane</keyword>
<keyword evidence="1" id="KW-0472">Membrane</keyword>
<dbReference type="Proteomes" id="UP000265663">
    <property type="component" value="Unassembled WGS sequence"/>
</dbReference>
<organism evidence="2 3">
    <name type="scientific">Pyrenophora seminiperda CCB06</name>
    <dbReference type="NCBI Taxonomy" id="1302712"/>
    <lineage>
        <taxon>Eukaryota</taxon>
        <taxon>Fungi</taxon>
        <taxon>Dikarya</taxon>
        <taxon>Ascomycota</taxon>
        <taxon>Pezizomycotina</taxon>
        <taxon>Dothideomycetes</taxon>
        <taxon>Pleosporomycetidae</taxon>
        <taxon>Pleosporales</taxon>
        <taxon>Pleosporineae</taxon>
        <taxon>Pleosporaceae</taxon>
        <taxon>Pyrenophora</taxon>
    </lineage>
</organism>
<keyword evidence="1" id="KW-1133">Transmembrane helix</keyword>
<proteinExistence type="predicted"/>
<evidence type="ECO:0000313" key="3">
    <source>
        <dbReference type="Proteomes" id="UP000265663"/>
    </source>
</evidence>